<dbReference type="EnsemblMetazoa" id="LLOJ001602-RA">
    <property type="protein sequence ID" value="LLOJ001602-PA"/>
    <property type="gene ID" value="LLOJ001602"/>
</dbReference>
<protein>
    <submittedName>
        <fullName evidence="1">Uncharacterized protein</fullName>
    </submittedName>
</protein>
<dbReference type="VEuPathDB" id="VectorBase:LLOJ001602"/>
<dbReference type="EMBL" id="AJWK01005497">
    <property type="status" value="NOT_ANNOTATED_CDS"/>
    <property type="molecule type" value="Genomic_DNA"/>
</dbReference>
<name>A0A1B0ET66_LUTLO</name>
<sequence length="138" mass="15141">MRLHKPNSSLLVWQLTVATSNRDPQTSGSLTSRALESLQHILVHPKHFLCILGTSWCIPGTPIKAAKPIQGSPAHNLGHHHRQREIVASPGRKRKIFGPRPGGLPLITYSLSPHVKQLFPEAQEGMVSPLLLISGCFI</sequence>
<accession>A0A1B0ET66</accession>
<dbReference type="Proteomes" id="UP000092461">
    <property type="component" value="Unassembled WGS sequence"/>
</dbReference>
<dbReference type="AlphaFoldDB" id="A0A1B0ET66"/>
<keyword evidence="2" id="KW-1185">Reference proteome</keyword>
<organism evidence="1 2">
    <name type="scientific">Lutzomyia longipalpis</name>
    <name type="common">Sand fly</name>
    <dbReference type="NCBI Taxonomy" id="7200"/>
    <lineage>
        <taxon>Eukaryota</taxon>
        <taxon>Metazoa</taxon>
        <taxon>Ecdysozoa</taxon>
        <taxon>Arthropoda</taxon>
        <taxon>Hexapoda</taxon>
        <taxon>Insecta</taxon>
        <taxon>Pterygota</taxon>
        <taxon>Neoptera</taxon>
        <taxon>Endopterygota</taxon>
        <taxon>Diptera</taxon>
        <taxon>Nematocera</taxon>
        <taxon>Psychodoidea</taxon>
        <taxon>Psychodidae</taxon>
        <taxon>Lutzomyia</taxon>
        <taxon>Lutzomyia</taxon>
    </lineage>
</organism>
<reference evidence="1" key="1">
    <citation type="submission" date="2020-05" db="UniProtKB">
        <authorList>
            <consortium name="EnsemblMetazoa"/>
        </authorList>
    </citation>
    <scope>IDENTIFICATION</scope>
    <source>
        <strain evidence="1">Jacobina</strain>
    </source>
</reference>
<evidence type="ECO:0000313" key="2">
    <source>
        <dbReference type="Proteomes" id="UP000092461"/>
    </source>
</evidence>
<evidence type="ECO:0000313" key="1">
    <source>
        <dbReference type="EnsemblMetazoa" id="LLOJ001602-PA"/>
    </source>
</evidence>
<proteinExistence type="predicted"/>